<accession>A0A6I4UPI5</accession>
<dbReference type="Gene3D" id="1.25.40.10">
    <property type="entry name" value="Tetratricopeptide repeat domain"/>
    <property type="match status" value="1"/>
</dbReference>
<dbReference type="InterPro" id="IPR011990">
    <property type="entry name" value="TPR-like_helical_dom_sf"/>
</dbReference>
<feature type="repeat" description="TPR" evidence="1">
    <location>
        <begin position="66"/>
        <end position="99"/>
    </location>
</feature>
<comment type="caution">
    <text evidence="3">The sequence shown here is derived from an EMBL/GenBank/DDBJ whole genome shotgun (WGS) entry which is preliminary data.</text>
</comment>
<reference evidence="3 4" key="1">
    <citation type="submission" date="2019-12" db="EMBL/GenBank/DDBJ databases">
        <title>Genomic-based taxomic classification of the family Erythrobacteraceae.</title>
        <authorList>
            <person name="Xu L."/>
        </authorList>
    </citation>
    <scope>NUCLEOTIDE SEQUENCE [LARGE SCALE GENOMIC DNA]</scope>
    <source>
        <strain evidence="3 4">MCCC 1K02066</strain>
    </source>
</reference>
<keyword evidence="1" id="KW-0802">TPR repeat</keyword>
<feature type="repeat" description="TPR" evidence="1">
    <location>
        <begin position="32"/>
        <end position="65"/>
    </location>
</feature>
<dbReference type="SUPFAM" id="SSF48452">
    <property type="entry name" value="TPR-like"/>
    <property type="match status" value="1"/>
</dbReference>
<sequence length="167" mass="17335">MRYAPAAIALSLLVAVTASVSQGAEREPDPRSAALAAQGKSQLAAGQINEAIDSFEAALAIDPGHTAIYVELAEAARRQGLQGKAIHYYRGALERDPGNLAAISGEGEALVEKGAIEKARRKLSQLQSLCGASCSETQQLAAALERGPKPATLTAEAIMPDTVVTQN</sequence>
<dbReference type="Pfam" id="PF13432">
    <property type="entry name" value="TPR_16"/>
    <property type="match status" value="1"/>
</dbReference>
<dbReference type="SMART" id="SM00028">
    <property type="entry name" value="TPR"/>
    <property type="match status" value="2"/>
</dbReference>
<protein>
    <submittedName>
        <fullName evidence="3">Tetratricopeptide repeat protein</fullName>
    </submittedName>
</protein>
<name>A0A6I4UPI5_9SPHN</name>
<gene>
    <name evidence="3" type="ORF">GRI75_04325</name>
</gene>
<dbReference type="OrthoDB" id="8480982at2"/>
<feature type="chain" id="PRO_5026257125" evidence="2">
    <location>
        <begin position="24"/>
        <end position="167"/>
    </location>
</feature>
<dbReference type="InterPro" id="IPR019734">
    <property type="entry name" value="TPR_rpt"/>
</dbReference>
<feature type="signal peptide" evidence="2">
    <location>
        <begin position="1"/>
        <end position="23"/>
    </location>
</feature>
<organism evidence="3 4">
    <name type="scientific">Croceibacterium soli</name>
    <dbReference type="NCBI Taxonomy" id="1739690"/>
    <lineage>
        <taxon>Bacteria</taxon>
        <taxon>Pseudomonadati</taxon>
        <taxon>Pseudomonadota</taxon>
        <taxon>Alphaproteobacteria</taxon>
        <taxon>Sphingomonadales</taxon>
        <taxon>Erythrobacteraceae</taxon>
        <taxon>Croceibacterium</taxon>
    </lineage>
</organism>
<evidence type="ECO:0000313" key="3">
    <source>
        <dbReference type="EMBL" id="MXP40870.1"/>
    </source>
</evidence>
<keyword evidence="4" id="KW-1185">Reference proteome</keyword>
<proteinExistence type="predicted"/>
<dbReference type="Proteomes" id="UP000469159">
    <property type="component" value="Unassembled WGS sequence"/>
</dbReference>
<keyword evidence="2" id="KW-0732">Signal</keyword>
<dbReference type="EMBL" id="WTYK01000002">
    <property type="protein sequence ID" value="MXP40870.1"/>
    <property type="molecule type" value="Genomic_DNA"/>
</dbReference>
<evidence type="ECO:0000313" key="4">
    <source>
        <dbReference type="Proteomes" id="UP000469159"/>
    </source>
</evidence>
<dbReference type="AlphaFoldDB" id="A0A6I4UPI5"/>
<evidence type="ECO:0000256" key="1">
    <source>
        <dbReference type="PROSITE-ProRule" id="PRU00339"/>
    </source>
</evidence>
<dbReference type="PROSITE" id="PS50005">
    <property type="entry name" value="TPR"/>
    <property type="match status" value="2"/>
</dbReference>
<evidence type="ECO:0000256" key="2">
    <source>
        <dbReference type="SAM" id="SignalP"/>
    </source>
</evidence>